<proteinExistence type="predicted"/>
<comment type="caution">
    <text evidence="1">The sequence shown here is derived from an EMBL/GenBank/DDBJ whole genome shotgun (WGS) entry which is preliminary data.</text>
</comment>
<evidence type="ECO:0000313" key="1">
    <source>
        <dbReference type="EMBL" id="KAI4810026.1"/>
    </source>
</evidence>
<feature type="non-terminal residue" evidence="1">
    <location>
        <position position="1"/>
    </location>
</feature>
<reference evidence="1" key="1">
    <citation type="submission" date="2022-05" db="EMBL/GenBank/DDBJ databases">
        <title>Chromosome-level genome of Chaenocephalus aceratus.</title>
        <authorList>
            <person name="Park H."/>
        </authorList>
    </citation>
    <scope>NUCLEOTIDE SEQUENCE</scope>
    <source>
        <strain evidence="1">KU_202001</strain>
    </source>
</reference>
<protein>
    <submittedName>
        <fullName evidence="1">Uncharacterized protein</fullName>
    </submittedName>
</protein>
<gene>
    <name evidence="1" type="ORF">KUCAC02_018876</name>
</gene>
<keyword evidence="2" id="KW-1185">Reference proteome</keyword>
<evidence type="ECO:0000313" key="2">
    <source>
        <dbReference type="Proteomes" id="UP001057452"/>
    </source>
</evidence>
<feature type="non-terminal residue" evidence="1">
    <location>
        <position position="109"/>
    </location>
</feature>
<dbReference type="EMBL" id="CM043801">
    <property type="protein sequence ID" value="KAI4810026.1"/>
    <property type="molecule type" value="Genomic_DNA"/>
</dbReference>
<accession>A0ACB9WBL6</accession>
<sequence>PLRSPSCYNSNPEISLISHKTTAAVESFRPWGASHGCWSPRAEDMNAGYQVAFYPQRNLCSPLWATPRSCCSSARDVRRNGNTGTERHRGGWGSGGGKLALHTVDLKLP</sequence>
<organism evidence="1 2">
    <name type="scientific">Chaenocephalus aceratus</name>
    <name type="common">Blackfin icefish</name>
    <name type="synonym">Chaenichthys aceratus</name>
    <dbReference type="NCBI Taxonomy" id="36190"/>
    <lineage>
        <taxon>Eukaryota</taxon>
        <taxon>Metazoa</taxon>
        <taxon>Chordata</taxon>
        <taxon>Craniata</taxon>
        <taxon>Vertebrata</taxon>
        <taxon>Euteleostomi</taxon>
        <taxon>Actinopterygii</taxon>
        <taxon>Neopterygii</taxon>
        <taxon>Teleostei</taxon>
        <taxon>Neoteleostei</taxon>
        <taxon>Acanthomorphata</taxon>
        <taxon>Eupercaria</taxon>
        <taxon>Perciformes</taxon>
        <taxon>Notothenioidei</taxon>
        <taxon>Channichthyidae</taxon>
        <taxon>Chaenocephalus</taxon>
    </lineage>
</organism>
<name>A0ACB9WBL6_CHAAC</name>
<dbReference type="Proteomes" id="UP001057452">
    <property type="component" value="Chromosome 17"/>
</dbReference>